<accession>A0A8J3TBT7</accession>
<dbReference type="PANTHER" id="PTHR14226">
    <property type="entry name" value="NEUROPATHY TARGET ESTERASE/SWISS CHEESE D.MELANOGASTER"/>
    <property type="match status" value="1"/>
</dbReference>
<evidence type="ECO:0000256" key="3">
    <source>
        <dbReference type="ARBA" id="ARBA00023098"/>
    </source>
</evidence>
<feature type="short sequence motif" description="GXSXG" evidence="4">
    <location>
        <begin position="39"/>
        <end position="43"/>
    </location>
</feature>
<protein>
    <recommendedName>
        <fullName evidence="5">PNPLA domain-containing protein</fullName>
    </recommendedName>
</protein>
<dbReference type="Proteomes" id="UP000599074">
    <property type="component" value="Unassembled WGS sequence"/>
</dbReference>
<reference evidence="6" key="1">
    <citation type="submission" date="2021-01" db="EMBL/GenBank/DDBJ databases">
        <title>Whole genome shotgun sequence of Planosporangium mesophilum NBRC 109066.</title>
        <authorList>
            <person name="Komaki H."/>
            <person name="Tamura T."/>
        </authorList>
    </citation>
    <scope>NUCLEOTIDE SEQUENCE</scope>
    <source>
        <strain evidence="6">NBRC 109066</strain>
    </source>
</reference>
<dbReference type="SUPFAM" id="SSF52151">
    <property type="entry name" value="FabD/lysophospholipase-like"/>
    <property type="match status" value="1"/>
</dbReference>
<dbReference type="GO" id="GO:0016787">
    <property type="term" value="F:hydrolase activity"/>
    <property type="evidence" value="ECO:0007669"/>
    <property type="project" value="UniProtKB-UniRule"/>
</dbReference>
<evidence type="ECO:0000259" key="5">
    <source>
        <dbReference type="PROSITE" id="PS51635"/>
    </source>
</evidence>
<evidence type="ECO:0000313" key="7">
    <source>
        <dbReference type="Proteomes" id="UP000599074"/>
    </source>
</evidence>
<feature type="active site" description="Nucleophile" evidence="4">
    <location>
        <position position="41"/>
    </location>
</feature>
<keyword evidence="7" id="KW-1185">Reference proteome</keyword>
<dbReference type="EMBL" id="BOON01000024">
    <property type="protein sequence ID" value="GII22982.1"/>
    <property type="molecule type" value="Genomic_DNA"/>
</dbReference>
<dbReference type="PROSITE" id="PS51635">
    <property type="entry name" value="PNPLA"/>
    <property type="match status" value="1"/>
</dbReference>
<evidence type="ECO:0000313" key="6">
    <source>
        <dbReference type="EMBL" id="GII22982.1"/>
    </source>
</evidence>
<organism evidence="6 7">
    <name type="scientific">Planosporangium mesophilum</name>
    <dbReference type="NCBI Taxonomy" id="689768"/>
    <lineage>
        <taxon>Bacteria</taxon>
        <taxon>Bacillati</taxon>
        <taxon>Actinomycetota</taxon>
        <taxon>Actinomycetes</taxon>
        <taxon>Micromonosporales</taxon>
        <taxon>Micromonosporaceae</taxon>
        <taxon>Planosporangium</taxon>
    </lineage>
</organism>
<evidence type="ECO:0000256" key="1">
    <source>
        <dbReference type="ARBA" id="ARBA00022801"/>
    </source>
</evidence>
<dbReference type="Gene3D" id="3.40.1090.10">
    <property type="entry name" value="Cytosolic phospholipase A2 catalytic domain"/>
    <property type="match status" value="2"/>
</dbReference>
<keyword evidence="3 4" id="KW-0443">Lipid metabolism</keyword>
<evidence type="ECO:0000256" key="4">
    <source>
        <dbReference type="PROSITE-ProRule" id="PRU01161"/>
    </source>
</evidence>
<dbReference type="InterPro" id="IPR002641">
    <property type="entry name" value="PNPLA_dom"/>
</dbReference>
<comment type="caution">
    <text evidence="4">Lacks conserved residue(s) required for the propagation of feature annotation.</text>
</comment>
<dbReference type="Pfam" id="PF01734">
    <property type="entry name" value="Patatin"/>
    <property type="match status" value="1"/>
</dbReference>
<dbReference type="RefSeq" id="WP_168117622.1">
    <property type="nucleotide sequence ID" value="NZ_BOON01000024.1"/>
</dbReference>
<keyword evidence="1 4" id="KW-0378">Hydrolase</keyword>
<dbReference type="AlphaFoldDB" id="A0A8J3TBT7"/>
<dbReference type="GO" id="GO:0016042">
    <property type="term" value="P:lipid catabolic process"/>
    <property type="evidence" value="ECO:0007669"/>
    <property type="project" value="UniProtKB-UniRule"/>
</dbReference>
<comment type="caution">
    <text evidence="6">The sequence shown here is derived from an EMBL/GenBank/DDBJ whole genome shotgun (WGS) entry which is preliminary data.</text>
</comment>
<gene>
    <name evidence="6" type="ORF">Pme01_25790</name>
</gene>
<proteinExistence type="predicted"/>
<dbReference type="InterPro" id="IPR016035">
    <property type="entry name" value="Acyl_Trfase/lysoPLipase"/>
</dbReference>
<name>A0A8J3TBT7_9ACTN</name>
<feature type="active site" description="Proton acceptor" evidence="4">
    <location>
        <position position="195"/>
    </location>
</feature>
<dbReference type="PANTHER" id="PTHR14226:SF57">
    <property type="entry name" value="BLR7027 PROTEIN"/>
    <property type="match status" value="1"/>
</dbReference>
<keyword evidence="2 4" id="KW-0442">Lipid degradation</keyword>
<dbReference type="InterPro" id="IPR050301">
    <property type="entry name" value="NTE"/>
</dbReference>
<evidence type="ECO:0000256" key="2">
    <source>
        <dbReference type="ARBA" id="ARBA00022963"/>
    </source>
</evidence>
<feature type="domain" description="PNPLA" evidence="5">
    <location>
        <begin position="7"/>
        <end position="208"/>
    </location>
</feature>
<sequence>MSGGTALVLAGGGAPAAYFGAGAVAALEEAGERPDIVSGVSAGAINAYAVGAGMDAAGLARMWCNVGWRDLYRPRTDVWHAINVGRLLRPTTNLAEYVLDAIGWTWLLDPAPIRATLAKHLGGARVRADGDVTVVLSAVDEAAGEPVRFCSRLPPRHRRDPRFREVDVGADHVLASVAVPLLFRPGTDGGSRLVDAGLVASRPLAPVMRYEPDRVVVVSGVAIGRPPAEPDSLGAAITLLAGTVARFALAADVDHARTVNRLAGAAPAATVKRYVPILLVEPTDPDLPLDGFLNFTAAHARHVIEYGREQTGKALAAWSP</sequence>